<reference evidence="1" key="1">
    <citation type="submission" date="2021-03" db="EMBL/GenBank/DDBJ databases">
        <title>Genomic Encyclopedia of Type Strains, Phase IV (KMG-IV): sequencing the most valuable type-strain genomes for metagenomic binning, comparative biology and taxonomic classification.</title>
        <authorList>
            <person name="Goeker M."/>
        </authorList>
    </citation>
    <scope>NUCLEOTIDE SEQUENCE</scope>
    <source>
        <strain evidence="1">DSM 15523</strain>
        <strain evidence="2 4">DSM 16476</strain>
    </source>
</reference>
<dbReference type="Proteomes" id="UP001138672">
    <property type="component" value="Unassembled WGS sequence"/>
</dbReference>
<organism evidence="1 3">
    <name type="scientific">Formosa algae</name>
    <dbReference type="NCBI Taxonomy" id="225843"/>
    <lineage>
        <taxon>Bacteria</taxon>
        <taxon>Pseudomonadati</taxon>
        <taxon>Bacteroidota</taxon>
        <taxon>Flavobacteriia</taxon>
        <taxon>Flavobacteriales</taxon>
        <taxon>Flavobacteriaceae</taxon>
        <taxon>Formosa</taxon>
    </lineage>
</organism>
<dbReference type="EMBL" id="JAGGJQ010000002">
    <property type="protein sequence ID" value="MBP1838840.1"/>
    <property type="molecule type" value="Genomic_DNA"/>
</dbReference>
<evidence type="ECO:0000313" key="3">
    <source>
        <dbReference type="Proteomes" id="UP001138672"/>
    </source>
</evidence>
<proteinExistence type="predicted"/>
<comment type="caution">
    <text evidence="1">The sequence shown here is derived from an EMBL/GenBank/DDBJ whole genome shotgun (WGS) entry which is preliminary data.</text>
</comment>
<evidence type="ECO:0000313" key="2">
    <source>
        <dbReference type="EMBL" id="MDQ0333617.1"/>
    </source>
</evidence>
<dbReference type="EMBL" id="JAUSUU010000001">
    <property type="protein sequence ID" value="MDQ0333617.1"/>
    <property type="molecule type" value="Genomic_DNA"/>
</dbReference>
<dbReference type="AlphaFoldDB" id="A0A9X0YI95"/>
<dbReference type="Proteomes" id="UP001231587">
    <property type="component" value="Unassembled WGS sequence"/>
</dbReference>
<name>A0A9X0YI95_9FLAO</name>
<accession>A0A9X0YI95</accession>
<dbReference type="RefSeq" id="WP_209542065.1">
    <property type="nucleotide sequence ID" value="NZ_JAGGJQ010000002.1"/>
</dbReference>
<sequence>MVIAIQKEQNVIKLFFILLLFLGSIKMYGQEKVEGKYCVDNGIKSISKCLILKKNKKFNIIFNEHLNNKSNLSGNWFYKNNTLTLIYKEPEFRKTSKISVSSLEEINDSVRIIFRVKDFNHGPMLGLNIKILPENLNYITNQKGEKELIFKKSTKSIYGYTEYLGYERCYFSLDLSKNQIIEIFIDEHFEYDINKSSVLNNFMLNKKSFYTINEIGEKIKWVKYNPKQEIKKQL</sequence>
<evidence type="ECO:0000313" key="1">
    <source>
        <dbReference type="EMBL" id="MBP1838840.1"/>
    </source>
</evidence>
<evidence type="ECO:0000313" key="4">
    <source>
        <dbReference type="Proteomes" id="UP001231587"/>
    </source>
</evidence>
<gene>
    <name evidence="1" type="ORF">J2Z56_000746</name>
    <name evidence="2" type="ORF">J2Z57_000039</name>
</gene>
<keyword evidence="4" id="KW-1185">Reference proteome</keyword>
<protein>
    <submittedName>
        <fullName evidence="1">Uncharacterized protein</fullName>
    </submittedName>
</protein>